<reference evidence="1" key="1">
    <citation type="journal article" date="2021" name="New Phytol.">
        <title>Evolutionary innovations through gain and loss of genes in the ectomycorrhizal Boletales.</title>
        <authorList>
            <person name="Wu G."/>
            <person name="Miyauchi S."/>
            <person name="Morin E."/>
            <person name="Kuo A."/>
            <person name="Drula E."/>
            <person name="Varga T."/>
            <person name="Kohler A."/>
            <person name="Feng B."/>
            <person name="Cao Y."/>
            <person name="Lipzen A."/>
            <person name="Daum C."/>
            <person name="Hundley H."/>
            <person name="Pangilinan J."/>
            <person name="Johnson J."/>
            <person name="Barry K."/>
            <person name="LaButti K."/>
            <person name="Ng V."/>
            <person name="Ahrendt S."/>
            <person name="Min B."/>
            <person name="Choi I.G."/>
            <person name="Park H."/>
            <person name="Plett J.M."/>
            <person name="Magnuson J."/>
            <person name="Spatafora J.W."/>
            <person name="Nagy L.G."/>
            <person name="Henrissat B."/>
            <person name="Grigoriev I.V."/>
            <person name="Yang Z.L."/>
            <person name="Xu J."/>
            <person name="Martin F.M."/>
        </authorList>
    </citation>
    <scope>NUCLEOTIDE SEQUENCE</scope>
    <source>
        <strain evidence="1">KKN 215</strain>
    </source>
</reference>
<dbReference type="Proteomes" id="UP000813824">
    <property type="component" value="Unassembled WGS sequence"/>
</dbReference>
<proteinExistence type="predicted"/>
<dbReference type="Gene3D" id="3.80.10.10">
    <property type="entry name" value="Ribonuclease Inhibitor"/>
    <property type="match status" value="1"/>
</dbReference>
<sequence>MTVLFRILNRIRMRLTASGTQCRASIDAKTSSSPLSSLSLLPWMHKVFLISELLESILQHVADTPKDHVNTAYSTGLSFPAYNAVTALTQTARIFRQPTLKVLWHTQFSLVPLFKALGMVRLKSTKRARNGKEFNIYEITRQFTLRDLDVFYKYSSMIVKLCMYHNDPKDPLEVPPPRIVGGFSVDPNLPRDCLFPKLREFMDQNQCKNLARFVMLTSCKIDTLGSLHPVGIMDLAIQGAPKLTSLTLDFDLTDHWCGPNLSILLRRAPLLTEFKLTGDFDIDDCIWQPLSQLPLLNSLEFKVCHVEECTTDISKGTFQSLVTLEICIFNIDISAKLFSASTFPHLQTLKYIDFSCDQPTHEASVEFFSAFAQAVTCPLLHTIKVVTPIKEDVVNAVRNPWNITSEALRPLLKFRQLRQLKITPRWCWDLDDDLICDMARAWPHLTILRLDALNWWPSPSRITARGLDALSQSCHSLRVLDIVFDGTRLDVPVLARRNRVLDTINVGCSILDSPKDVVACLTRVFPNVRTVYSFDGIDEDGVRLFDSDMLEGWRNVQRLLDLYSQFR</sequence>
<evidence type="ECO:0008006" key="3">
    <source>
        <dbReference type="Google" id="ProtNLM"/>
    </source>
</evidence>
<dbReference type="EMBL" id="JAEVFJ010000036">
    <property type="protein sequence ID" value="KAH8091374.1"/>
    <property type="molecule type" value="Genomic_DNA"/>
</dbReference>
<gene>
    <name evidence="1" type="ORF">BXZ70DRAFT_1067346</name>
</gene>
<dbReference type="AlphaFoldDB" id="A0A8K0XLM7"/>
<evidence type="ECO:0000313" key="2">
    <source>
        <dbReference type="Proteomes" id="UP000813824"/>
    </source>
</evidence>
<dbReference type="SUPFAM" id="SSF52047">
    <property type="entry name" value="RNI-like"/>
    <property type="match status" value="1"/>
</dbReference>
<comment type="caution">
    <text evidence="1">The sequence shown here is derived from an EMBL/GenBank/DDBJ whole genome shotgun (WGS) entry which is preliminary data.</text>
</comment>
<name>A0A8K0XLM7_9AGAR</name>
<dbReference type="OrthoDB" id="3543113at2759"/>
<evidence type="ECO:0000313" key="1">
    <source>
        <dbReference type="EMBL" id="KAH8091374.1"/>
    </source>
</evidence>
<organism evidence="1 2">
    <name type="scientific">Cristinia sonorae</name>
    <dbReference type="NCBI Taxonomy" id="1940300"/>
    <lineage>
        <taxon>Eukaryota</taxon>
        <taxon>Fungi</taxon>
        <taxon>Dikarya</taxon>
        <taxon>Basidiomycota</taxon>
        <taxon>Agaricomycotina</taxon>
        <taxon>Agaricomycetes</taxon>
        <taxon>Agaricomycetidae</taxon>
        <taxon>Agaricales</taxon>
        <taxon>Pleurotineae</taxon>
        <taxon>Stephanosporaceae</taxon>
        <taxon>Cristinia</taxon>
    </lineage>
</organism>
<dbReference type="InterPro" id="IPR032675">
    <property type="entry name" value="LRR_dom_sf"/>
</dbReference>
<protein>
    <recommendedName>
        <fullName evidence="3">F-box domain-containing protein</fullName>
    </recommendedName>
</protein>
<accession>A0A8K0XLM7</accession>
<keyword evidence="2" id="KW-1185">Reference proteome</keyword>